<organism evidence="3 4">
    <name type="scientific">Chelatococcus sambhunathii</name>
    <dbReference type="NCBI Taxonomy" id="363953"/>
    <lineage>
        <taxon>Bacteria</taxon>
        <taxon>Pseudomonadati</taxon>
        <taxon>Pseudomonadota</taxon>
        <taxon>Alphaproteobacteria</taxon>
        <taxon>Hyphomicrobiales</taxon>
        <taxon>Chelatococcaceae</taxon>
        <taxon>Chelatococcus</taxon>
    </lineage>
</organism>
<keyword evidence="2" id="KW-0732">Signal</keyword>
<feature type="transmembrane region" description="Helical" evidence="1">
    <location>
        <begin position="311"/>
        <end position="331"/>
    </location>
</feature>
<evidence type="ECO:0000256" key="2">
    <source>
        <dbReference type="SAM" id="SignalP"/>
    </source>
</evidence>
<reference evidence="3" key="1">
    <citation type="submission" date="2020-10" db="EMBL/GenBank/DDBJ databases">
        <authorList>
            <person name="Abbas A."/>
            <person name="Razzaq R."/>
            <person name="Waqas M."/>
            <person name="Abbas N."/>
            <person name="Nielsen T.K."/>
            <person name="Hansen L.H."/>
            <person name="Hussain S."/>
            <person name="Shahid M."/>
        </authorList>
    </citation>
    <scope>NUCLEOTIDE SEQUENCE</scope>
    <source>
        <strain evidence="3">S14</strain>
    </source>
</reference>
<evidence type="ECO:0000313" key="3">
    <source>
        <dbReference type="EMBL" id="MDR4307849.1"/>
    </source>
</evidence>
<proteinExistence type="predicted"/>
<keyword evidence="1" id="KW-0472">Membrane</keyword>
<keyword evidence="4" id="KW-1185">Reference proteome</keyword>
<evidence type="ECO:0000256" key="1">
    <source>
        <dbReference type="SAM" id="Phobius"/>
    </source>
</evidence>
<feature type="signal peptide" evidence="2">
    <location>
        <begin position="1"/>
        <end position="28"/>
    </location>
</feature>
<sequence length="341" mass="35059">MGARAVRVVDWTARCSTALLLGSAALLAAALASDFGWTVPLEVAIERGLSEAAGPERLNDKAKAALDADDVALARGFADLAAELKRPLPADTLARLAEAEAPTAVAMRNAKSAARGFATGEIDGSASLAGALAADLTVIGDIRDIARESARMARGEEHSNLILGLATAGVAVTAATYATAGGAAPARFGLSVLKAARRTGAMTAEFAADLGRRLARVGTREADDAAGAGAKGLAALSGATTELRAVGSAVGAAETVRLMKYARSVDELSDLRRFAQRFGTRSRAVAELMGRASLRAFRTTIRLSETLLKHLIGLAVWFGSLLAGAVSSLAWRALRLVAARV</sequence>
<keyword evidence="1" id="KW-0812">Transmembrane</keyword>
<dbReference type="Proteomes" id="UP001181622">
    <property type="component" value="Unassembled WGS sequence"/>
</dbReference>
<protein>
    <submittedName>
        <fullName evidence="3">Uncharacterized protein</fullName>
    </submittedName>
</protein>
<name>A0ABU1DIM6_9HYPH</name>
<accession>A0ABU1DIM6</accession>
<gene>
    <name evidence="3" type="ORF">IHQ68_14590</name>
</gene>
<dbReference type="EMBL" id="JADBEO010000034">
    <property type="protein sequence ID" value="MDR4307849.1"/>
    <property type="molecule type" value="Genomic_DNA"/>
</dbReference>
<feature type="chain" id="PRO_5047139606" evidence="2">
    <location>
        <begin position="29"/>
        <end position="341"/>
    </location>
</feature>
<comment type="caution">
    <text evidence="3">The sequence shown here is derived from an EMBL/GenBank/DDBJ whole genome shotgun (WGS) entry which is preliminary data.</text>
</comment>
<evidence type="ECO:0000313" key="4">
    <source>
        <dbReference type="Proteomes" id="UP001181622"/>
    </source>
</evidence>
<dbReference type="RefSeq" id="WP_309393104.1">
    <property type="nucleotide sequence ID" value="NZ_JADBEO010000034.1"/>
</dbReference>
<keyword evidence="1" id="KW-1133">Transmembrane helix</keyword>